<accession>A0A199VXG6</accession>
<feature type="region of interest" description="Disordered" evidence="1">
    <location>
        <begin position="32"/>
        <end position="55"/>
    </location>
</feature>
<reference evidence="2 3" key="1">
    <citation type="journal article" date="2016" name="DNA Res.">
        <title>The draft genome of MD-2 pineapple using hybrid error correction of long reads.</title>
        <authorList>
            <person name="Redwan R.M."/>
            <person name="Saidin A."/>
            <person name="Kumar S.V."/>
        </authorList>
    </citation>
    <scope>NUCLEOTIDE SEQUENCE [LARGE SCALE GENOMIC DNA]</scope>
    <source>
        <strain evidence="3">cv. MD2</strain>
        <tissue evidence="2">Leaf</tissue>
    </source>
</reference>
<sequence>MYLLLIIYKKGVGLGNKIVCSVLLNLRHRSPIHKSPASDPGRGKSQGSPLLSPRPALLPTEVTWKAVINPPGGFPRQRPLSGVDLGRPCHQHAPPAAAPAVAASPSKIWLWVARSLSLVPPSLGMGCAALPGLRRSLTDGSRRPCAPPAPSGPSAAICCSSGRVRVSSWPRAAAASRRAAPPPAAAGDLPLVFPDVPDHRRPPPEAPAAAQSWLPSNPRVAAAHSGEHHPPHGLRRWITVAPTSSGRRRAAGNTWNPRASRGLISSAAPPAASRRRPAGDPNPLDQLLPPPAEALAVRPPPASPSTALAVTVPATRGCSDASGGEHGDGLSVLIAVLTSLRCAQFTEFRVARALPTVAGIAPKGEHGLRHAETCQ</sequence>
<evidence type="ECO:0000313" key="3">
    <source>
        <dbReference type="Proteomes" id="UP000092600"/>
    </source>
</evidence>
<name>A0A199VXG6_ANACO</name>
<feature type="region of interest" description="Disordered" evidence="1">
    <location>
        <begin position="175"/>
        <end position="293"/>
    </location>
</feature>
<dbReference type="Proteomes" id="UP000092600">
    <property type="component" value="Unassembled WGS sequence"/>
</dbReference>
<evidence type="ECO:0000256" key="1">
    <source>
        <dbReference type="SAM" id="MobiDB-lite"/>
    </source>
</evidence>
<dbReference type="AlphaFoldDB" id="A0A199VXG6"/>
<comment type="caution">
    <text evidence="2">The sequence shown here is derived from an EMBL/GenBank/DDBJ whole genome shotgun (WGS) entry which is preliminary data.</text>
</comment>
<gene>
    <name evidence="2" type="ORF">ACMD2_13028</name>
</gene>
<protein>
    <submittedName>
        <fullName evidence="2">Uncharacterized protein</fullName>
    </submittedName>
</protein>
<proteinExistence type="predicted"/>
<evidence type="ECO:0000313" key="2">
    <source>
        <dbReference type="EMBL" id="OAY81699.1"/>
    </source>
</evidence>
<dbReference type="EMBL" id="LSRQ01000621">
    <property type="protein sequence ID" value="OAY81699.1"/>
    <property type="molecule type" value="Genomic_DNA"/>
</dbReference>
<organism evidence="2 3">
    <name type="scientific">Ananas comosus</name>
    <name type="common">Pineapple</name>
    <name type="synonym">Ananas ananas</name>
    <dbReference type="NCBI Taxonomy" id="4615"/>
    <lineage>
        <taxon>Eukaryota</taxon>
        <taxon>Viridiplantae</taxon>
        <taxon>Streptophyta</taxon>
        <taxon>Embryophyta</taxon>
        <taxon>Tracheophyta</taxon>
        <taxon>Spermatophyta</taxon>
        <taxon>Magnoliopsida</taxon>
        <taxon>Liliopsida</taxon>
        <taxon>Poales</taxon>
        <taxon>Bromeliaceae</taxon>
        <taxon>Bromelioideae</taxon>
        <taxon>Ananas</taxon>
    </lineage>
</organism>